<dbReference type="GO" id="GO:0004888">
    <property type="term" value="F:transmembrane signaling receptor activity"/>
    <property type="evidence" value="ECO:0007669"/>
    <property type="project" value="InterPro"/>
</dbReference>
<dbReference type="PROSITE" id="PS50885">
    <property type="entry name" value="HAMP"/>
    <property type="match status" value="1"/>
</dbReference>
<dbReference type="GO" id="GO:0007165">
    <property type="term" value="P:signal transduction"/>
    <property type="evidence" value="ECO:0007669"/>
    <property type="project" value="UniProtKB-KW"/>
</dbReference>
<comment type="similarity">
    <text evidence="5">Belongs to the methyl-accepting chemotaxis (MCP) protein family.</text>
</comment>
<evidence type="ECO:0000256" key="2">
    <source>
        <dbReference type="ARBA" id="ARBA00022475"/>
    </source>
</evidence>
<dbReference type="PANTHER" id="PTHR32089">
    <property type="entry name" value="METHYL-ACCEPTING CHEMOTAXIS PROTEIN MCPB"/>
    <property type="match status" value="1"/>
</dbReference>
<reference evidence="10 11" key="1">
    <citation type="submission" date="2015-06" db="EMBL/GenBank/DDBJ databases">
        <title>Genome sequencing project of Bacillus galactosidilyticus PL133.</title>
        <authorList>
            <person name="Gaiero J."/>
            <person name="Nicol R."/>
            <person name="Habash M."/>
        </authorList>
    </citation>
    <scope>NUCLEOTIDE SEQUENCE [LARGE SCALE GENOMIC DNA]</scope>
    <source>
        <strain evidence="10 11">PL133</strain>
    </source>
</reference>
<dbReference type="PANTHER" id="PTHR32089:SF114">
    <property type="entry name" value="METHYL-ACCEPTING CHEMOTAXIS PROTEIN MCPB"/>
    <property type="match status" value="1"/>
</dbReference>
<accession>A0A0Q9Y3C7</accession>
<dbReference type="GO" id="GO:0006935">
    <property type="term" value="P:chemotaxis"/>
    <property type="evidence" value="ECO:0007669"/>
    <property type="project" value="InterPro"/>
</dbReference>
<feature type="transmembrane region" description="Helical" evidence="7">
    <location>
        <begin position="191"/>
        <end position="209"/>
    </location>
</feature>
<dbReference type="EMBL" id="LGPB01000119">
    <property type="protein sequence ID" value="KRG11618.1"/>
    <property type="molecule type" value="Genomic_DNA"/>
</dbReference>
<dbReference type="Gene3D" id="6.10.340.10">
    <property type="match status" value="1"/>
</dbReference>
<comment type="caution">
    <text evidence="10">The sequence shown here is derived from an EMBL/GenBank/DDBJ whole genome shotgun (WGS) entry which is preliminary data.</text>
</comment>
<evidence type="ECO:0000256" key="1">
    <source>
        <dbReference type="ARBA" id="ARBA00004236"/>
    </source>
</evidence>
<keyword evidence="7" id="KW-1133">Transmembrane helix</keyword>
<evidence type="ECO:0000256" key="3">
    <source>
        <dbReference type="ARBA" id="ARBA00023136"/>
    </source>
</evidence>
<dbReference type="GO" id="GO:0005886">
    <property type="term" value="C:plasma membrane"/>
    <property type="evidence" value="ECO:0007669"/>
    <property type="project" value="UniProtKB-SubCell"/>
</dbReference>
<evidence type="ECO:0000256" key="6">
    <source>
        <dbReference type="PROSITE-ProRule" id="PRU00284"/>
    </source>
</evidence>
<dbReference type="Gene3D" id="1.10.287.950">
    <property type="entry name" value="Methyl-accepting chemotaxis protein"/>
    <property type="match status" value="1"/>
</dbReference>
<proteinExistence type="inferred from homology"/>
<evidence type="ECO:0000259" key="9">
    <source>
        <dbReference type="PROSITE" id="PS50885"/>
    </source>
</evidence>
<evidence type="ECO:0000256" key="5">
    <source>
        <dbReference type="ARBA" id="ARBA00029447"/>
    </source>
</evidence>
<dbReference type="PROSITE" id="PS50111">
    <property type="entry name" value="CHEMOTAXIS_TRANSDUC_2"/>
    <property type="match status" value="1"/>
</dbReference>
<dbReference type="Pfam" id="PF00015">
    <property type="entry name" value="MCPsignal"/>
    <property type="match status" value="1"/>
</dbReference>
<dbReference type="CDD" id="cd06225">
    <property type="entry name" value="HAMP"/>
    <property type="match status" value="1"/>
</dbReference>
<evidence type="ECO:0000256" key="4">
    <source>
        <dbReference type="ARBA" id="ARBA00023224"/>
    </source>
</evidence>
<dbReference type="InterPro" id="IPR004089">
    <property type="entry name" value="MCPsignal_dom"/>
</dbReference>
<keyword evidence="3 7" id="KW-0472">Membrane</keyword>
<evidence type="ECO:0000259" key="8">
    <source>
        <dbReference type="PROSITE" id="PS50111"/>
    </source>
</evidence>
<dbReference type="CDD" id="cd11386">
    <property type="entry name" value="MCP_signal"/>
    <property type="match status" value="1"/>
</dbReference>
<dbReference type="Proteomes" id="UP000053881">
    <property type="component" value="Unassembled WGS sequence"/>
</dbReference>
<name>A0A0Q9Y3C7_9BACI</name>
<keyword evidence="7" id="KW-0812">Transmembrane</keyword>
<feature type="transmembrane region" description="Helical" evidence="7">
    <location>
        <begin position="12"/>
        <end position="31"/>
    </location>
</feature>
<keyword evidence="2" id="KW-1003">Cell membrane</keyword>
<dbReference type="SUPFAM" id="SSF58104">
    <property type="entry name" value="Methyl-accepting chemotaxis protein (MCP) signaling domain"/>
    <property type="match status" value="1"/>
</dbReference>
<dbReference type="Pfam" id="PF00672">
    <property type="entry name" value="HAMP"/>
    <property type="match status" value="1"/>
</dbReference>
<evidence type="ECO:0000313" key="11">
    <source>
        <dbReference type="Proteomes" id="UP000053881"/>
    </source>
</evidence>
<protein>
    <recommendedName>
        <fullName evidence="12">Methyl-accepting chemotaxis protein</fullName>
    </recommendedName>
</protein>
<feature type="domain" description="HAMP" evidence="9">
    <location>
        <begin position="210"/>
        <end position="263"/>
    </location>
</feature>
<dbReference type="SMART" id="SM00283">
    <property type="entry name" value="MA"/>
    <property type="match status" value="1"/>
</dbReference>
<gene>
    <name evidence="10" type="ORF">ACA29_16930</name>
</gene>
<organism evidence="10 11">
    <name type="scientific">Lederbergia galactosidilytica</name>
    <dbReference type="NCBI Taxonomy" id="217031"/>
    <lineage>
        <taxon>Bacteria</taxon>
        <taxon>Bacillati</taxon>
        <taxon>Bacillota</taxon>
        <taxon>Bacilli</taxon>
        <taxon>Bacillales</taxon>
        <taxon>Bacillaceae</taxon>
        <taxon>Lederbergia</taxon>
    </lineage>
</organism>
<dbReference type="InterPro" id="IPR004090">
    <property type="entry name" value="Chemotax_Me-accpt_rcpt"/>
</dbReference>
<dbReference type="InterPro" id="IPR003660">
    <property type="entry name" value="HAMP_dom"/>
</dbReference>
<evidence type="ECO:0000313" key="10">
    <source>
        <dbReference type="EMBL" id="KRG11618.1"/>
    </source>
</evidence>
<keyword evidence="4 6" id="KW-0807">Transducer</keyword>
<dbReference type="PRINTS" id="PR00260">
    <property type="entry name" value="CHEMTRNSDUCR"/>
</dbReference>
<sequence length="569" mass="62519">MKDQNRLTLKLGTIIMGILLFCILVISLSMYRTNYNEIKKTAGIELYGCANITTALVDPTEIEKILAGDSTLSAKLGDDIGWTIEHKHIFEGQYIIDPNGIVLAIDENVSKQGISVGDQFAIDAKAIQDLLETKSPTYSDVYTFAGMKRLTGYAPIFKDHDPNNEVIAISAIDFEASILHERTWQMVKGSLLFAILPILLLGGTTIYLIKRATDPLNKIIVYARKVADGDLTGGELDLQQKDEIGQLSTDLNQLVFHFRDVLGQVSNNSEEVAQASLLLTAGTEEIVKSAEQNSIDLQKVQTSSQFQVEIVQKTNETLNDISSRTQEISARAQSLTEESVQTLEQSENGDQTLQKAILQMGLMNDRMEELTDSMAVLSKKSEQIDQILTVITMISDQTNLLALNAAIEASRAGEHGKGFAVVAAEIRKLAEQSAQSAQQIGILIHEIQEDTKNVASVTTESVEGVKLGTEMIESGGQAFKGIRQSISTVTTEISDMYNEFTQINGSVQQIVDGMKSVEEKAHENRNSTNEIANNTEEQTAAIEEIAALMETMQSMTENLQDKVKNFKLT</sequence>
<comment type="subcellular location">
    <subcellularLocation>
        <location evidence="1">Cell membrane</location>
    </subcellularLocation>
</comment>
<evidence type="ECO:0000256" key="7">
    <source>
        <dbReference type="SAM" id="Phobius"/>
    </source>
</evidence>
<dbReference type="AlphaFoldDB" id="A0A0Q9Y3C7"/>
<dbReference type="PATRIC" id="fig|217031.4.peg.5753"/>
<feature type="domain" description="Methyl-accepting transducer" evidence="8">
    <location>
        <begin position="282"/>
        <end position="553"/>
    </location>
</feature>
<dbReference type="SMART" id="SM00304">
    <property type="entry name" value="HAMP"/>
    <property type="match status" value="2"/>
</dbReference>
<evidence type="ECO:0008006" key="12">
    <source>
        <dbReference type="Google" id="ProtNLM"/>
    </source>
</evidence>